<dbReference type="AlphaFoldDB" id="A0A919FTD9"/>
<name>A0A919FTD9_9ACTN</name>
<accession>A0A919FTD9</accession>
<proteinExistence type="inferred from homology"/>
<dbReference type="RefSeq" id="WP_229924367.1">
    <property type="nucleotide sequence ID" value="NZ_BNCD01000002.1"/>
</dbReference>
<feature type="region of interest" description="Disordered" evidence="6">
    <location>
        <begin position="165"/>
        <end position="192"/>
    </location>
</feature>
<evidence type="ECO:0000313" key="10">
    <source>
        <dbReference type="Proteomes" id="UP000603708"/>
    </source>
</evidence>
<dbReference type="EMBL" id="BNCD01000002">
    <property type="protein sequence ID" value="GHH72050.1"/>
    <property type="molecule type" value="Genomic_DNA"/>
</dbReference>
<gene>
    <name evidence="9" type="ORF">GCM10018793_08460</name>
</gene>
<dbReference type="Proteomes" id="UP000603708">
    <property type="component" value="Unassembled WGS sequence"/>
</dbReference>
<feature type="domain" description="Acyl-CoA dehydrogenase/oxidase N-terminal" evidence="8">
    <location>
        <begin position="61"/>
        <end position="147"/>
    </location>
</feature>
<comment type="similarity">
    <text evidence="2">Belongs to the acyl-CoA dehydrogenase family.</text>
</comment>
<feature type="compositionally biased region" description="Low complexity" evidence="6">
    <location>
        <begin position="165"/>
        <end position="184"/>
    </location>
</feature>
<dbReference type="InterPro" id="IPR037069">
    <property type="entry name" value="AcylCoA_DH/ox_N_sf"/>
</dbReference>
<dbReference type="InterPro" id="IPR046373">
    <property type="entry name" value="Acyl-CoA_Oxase/DH_mid-dom_sf"/>
</dbReference>
<keyword evidence="3" id="KW-0285">Flavoprotein</keyword>
<dbReference type="Gene3D" id="1.20.140.10">
    <property type="entry name" value="Butyryl-CoA Dehydrogenase, subunit A, domain 3"/>
    <property type="match status" value="1"/>
</dbReference>
<dbReference type="GO" id="GO:0050660">
    <property type="term" value="F:flavin adenine dinucleotide binding"/>
    <property type="evidence" value="ECO:0007669"/>
    <property type="project" value="InterPro"/>
</dbReference>
<comment type="caution">
    <text evidence="9">The sequence shown here is derived from an EMBL/GenBank/DDBJ whole genome shotgun (WGS) entry which is preliminary data.</text>
</comment>
<dbReference type="InterPro" id="IPR009075">
    <property type="entry name" value="AcylCo_DH/oxidase_C"/>
</dbReference>
<dbReference type="Pfam" id="PF02771">
    <property type="entry name" value="Acyl-CoA_dh_N"/>
    <property type="match status" value="1"/>
</dbReference>
<dbReference type="InterPro" id="IPR009100">
    <property type="entry name" value="AcylCoA_DH/oxidase_NM_dom_sf"/>
</dbReference>
<evidence type="ECO:0000256" key="2">
    <source>
        <dbReference type="ARBA" id="ARBA00009347"/>
    </source>
</evidence>
<dbReference type="InterPro" id="IPR013786">
    <property type="entry name" value="AcylCoA_DH/ox_N"/>
</dbReference>
<dbReference type="Gene3D" id="1.10.540.10">
    <property type="entry name" value="Acyl-CoA dehydrogenase/oxidase, N-terminal domain"/>
    <property type="match status" value="1"/>
</dbReference>
<evidence type="ECO:0000256" key="1">
    <source>
        <dbReference type="ARBA" id="ARBA00001974"/>
    </source>
</evidence>
<dbReference type="PANTHER" id="PTHR43884">
    <property type="entry name" value="ACYL-COA DEHYDROGENASE"/>
    <property type="match status" value="1"/>
</dbReference>
<dbReference type="SUPFAM" id="SSF56645">
    <property type="entry name" value="Acyl-CoA dehydrogenase NM domain-like"/>
    <property type="match status" value="1"/>
</dbReference>
<evidence type="ECO:0000256" key="4">
    <source>
        <dbReference type="ARBA" id="ARBA00022827"/>
    </source>
</evidence>
<evidence type="ECO:0000256" key="6">
    <source>
        <dbReference type="SAM" id="MobiDB-lite"/>
    </source>
</evidence>
<sequence length="464" mass="47499">MSTPRETTTGGPRRGEGGGTVPDRAAPPLSAGGTDAGPGNDRGTADARPVEADPVPDLLYSEEEEALRAVVRRLLADHCDAAAVLARSESDTPHDPGLWKALAVDMGLAGLLVPEHLGGQGATHRETAVVLEELGRALAPVPYLTSAVLATEALLGCTAGDDDAPPATGAAPAAAASRARPHASADGEDIDGAAPPELLTALATGRTVAVLALPLATAVVAPDEDPGPTGRRDERHGQGVRVEGGTLHGRITGVADAAAADVLLVPAGTGLHAVDVRQDGVTITPLISFDRTRPLAEVTLTAAHGRLLAADARSALGRALRAGAGLLASEQLGIADWCLTETVGYTRERYQFNRPVGSFQALKHRLARLWLETVHARAAARNAADALATGSPEATLAASLAQSYASGVAVHAAEEALQLHGGIGMTWEHPVHLYLKRAKADSIALGTAGHHRETLARLAGLTGP</sequence>
<reference evidence="9" key="2">
    <citation type="submission" date="2020-09" db="EMBL/GenBank/DDBJ databases">
        <authorList>
            <person name="Sun Q."/>
            <person name="Ohkuma M."/>
        </authorList>
    </citation>
    <scope>NUCLEOTIDE SEQUENCE</scope>
    <source>
        <strain evidence="9">JCM 5069</strain>
    </source>
</reference>
<keyword evidence="10" id="KW-1185">Reference proteome</keyword>
<evidence type="ECO:0000259" key="7">
    <source>
        <dbReference type="Pfam" id="PF00441"/>
    </source>
</evidence>
<reference evidence="9" key="1">
    <citation type="journal article" date="2014" name="Int. J. Syst. Evol. Microbiol.">
        <title>Complete genome sequence of Corynebacterium casei LMG S-19264T (=DSM 44701T), isolated from a smear-ripened cheese.</title>
        <authorList>
            <consortium name="US DOE Joint Genome Institute (JGI-PGF)"/>
            <person name="Walter F."/>
            <person name="Albersmeier A."/>
            <person name="Kalinowski J."/>
            <person name="Ruckert C."/>
        </authorList>
    </citation>
    <scope>NUCLEOTIDE SEQUENCE</scope>
    <source>
        <strain evidence="9">JCM 5069</strain>
    </source>
</reference>
<feature type="compositionally biased region" description="Low complexity" evidence="6">
    <location>
        <begin position="1"/>
        <end position="11"/>
    </location>
</feature>
<evidence type="ECO:0000313" key="9">
    <source>
        <dbReference type="EMBL" id="GHH72050.1"/>
    </source>
</evidence>
<evidence type="ECO:0000256" key="5">
    <source>
        <dbReference type="ARBA" id="ARBA00023002"/>
    </source>
</evidence>
<dbReference type="Gene3D" id="2.40.110.10">
    <property type="entry name" value="Butyryl-CoA Dehydrogenase, subunit A, domain 2"/>
    <property type="match status" value="1"/>
</dbReference>
<keyword evidence="4" id="KW-0274">FAD</keyword>
<feature type="domain" description="Acyl-CoA dehydrogenase/oxidase C-terminal" evidence="7">
    <location>
        <begin position="319"/>
        <end position="457"/>
    </location>
</feature>
<keyword evidence="5" id="KW-0560">Oxidoreductase</keyword>
<evidence type="ECO:0000259" key="8">
    <source>
        <dbReference type="Pfam" id="PF02771"/>
    </source>
</evidence>
<dbReference type="InterPro" id="IPR036250">
    <property type="entry name" value="AcylCo_DH-like_C"/>
</dbReference>
<feature type="region of interest" description="Disordered" evidence="6">
    <location>
        <begin position="220"/>
        <end position="241"/>
    </location>
</feature>
<evidence type="ECO:0000256" key="3">
    <source>
        <dbReference type="ARBA" id="ARBA00022630"/>
    </source>
</evidence>
<dbReference type="PANTHER" id="PTHR43884:SF20">
    <property type="entry name" value="ACYL-COA DEHYDROGENASE FADE28"/>
    <property type="match status" value="1"/>
</dbReference>
<dbReference type="Pfam" id="PF00441">
    <property type="entry name" value="Acyl-CoA_dh_1"/>
    <property type="match status" value="1"/>
</dbReference>
<organism evidence="9 10">
    <name type="scientific">Streptomyces sulfonofaciens</name>
    <dbReference type="NCBI Taxonomy" id="68272"/>
    <lineage>
        <taxon>Bacteria</taxon>
        <taxon>Bacillati</taxon>
        <taxon>Actinomycetota</taxon>
        <taxon>Actinomycetes</taxon>
        <taxon>Kitasatosporales</taxon>
        <taxon>Streptomycetaceae</taxon>
        <taxon>Streptomyces</taxon>
    </lineage>
</organism>
<dbReference type="SUPFAM" id="SSF47203">
    <property type="entry name" value="Acyl-CoA dehydrogenase C-terminal domain-like"/>
    <property type="match status" value="1"/>
</dbReference>
<dbReference type="GO" id="GO:0003995">
    <property type="term" value="F:acyl-CoA dehydrogenase activity"/>
    <property type="evidence" value="ECO:0007669"/>
    <property type="project" value="TreeGrafter"/>
</dbReference>
<protein>
    <submittedName>
        <fullName evidence="9">Acyl-CoA dehydrogenase</fullName>
    </submittedName>
</protein>
<feature type="region of interest" description="Disordered" evidence="6">
    <location>
        <begin position="1"/>
        <end position="54"/>
    </location>
</feature>
<comment type="cofactor">
    <cofactor evidence="1">
        <name>FAD</name>
        <dbReference type="ChEBI" id="CHEBI:57692"/>
    </cofactor>
</comment>